<dbReference type="PANTHER" id="PTHR24348:SF22">
    <property type="entry name" value="NON-SPECIFIC SERINE_THREONINE PROTEIN KINASE"/>
    <property type="match status" value="1"/>
</dbReference>
<dbReference type="GO" id="GO:0016020">
    <property type="term" value="C:membrane"/>
    <property type="evidence" value="ECO:0007669"/>
    <property type="project" value="TreeGrafter"/>
</dbReference>
<dbReference type="GO" id="GO:0000407">
    <property type="term" value="C:phagophore assembly site"/>
    <property type="evidence" value="ECO:0007669"/>
    <property type="project" value="TreeGrafter"/>
</dbReference>
<dbReference type="InterPro" id="IPR017441">
    <property type="entry name" value="Protein_kinase_ATP_BS"/>
</dbReference>
<dbReference type="InterPro" id="IPR011009">
    <property type="entry name" value="Kinase-like_dom_sf"/>
</dbReference>
<keyword evidence="1" id="KW-0808">Transferase</keyword>
<evidence type="ECO:0000256" key="2">
    <source>
        <dbReference type="ARBA" id="ARBA00022741"/>
    </source>
</evidence>
<dbReference type="RefSeq" id="WP_087034960.1">
    <property type="nucleotide sequence ID" value="NZ_CP021377.1"/>
</dbReference>
<sequence length="615" mass="68399">MDAHRLDNFYIPEEQSMYLLNAGDAKKLKDWIALCIAKLEGLGYQHIQLVGQGAYGFTFAGWAESGQEYAFKFSRITLALAVRERLADEAYMLSQVHHPRVPRFITYKRIKKQGILMMSRAQGLDLEQYSLRVGRLSARQVVDIGVQLVDILQMLRDQQQDGQQRPIVHGDIKPSNIVFDANTNRICLVDWGSSVFAQTDSQGQCVSSNVMQLMSADLQHTNARLGDIYFIGAEQRSGALSNPRFDEQGVAATLYALASGQGCRFGQAVLPARSLGLPKELALMLDGLLAPDPKLRRQAGDYFMQSMARLQHLVLPELAQPKLQAELPVWVSSNASAMDTVVYSSRTSFLRESLAEQDQPSLLLDINDAQLARYYKNYLAGMGDGEKAFLAAVSRLGRYPVMGGLVVQWQEDGLYIDSSLNLYDAELELAFTQAVNNVVKLAQGITKVGLFKACLFNARNTLHLSRADASQPFQPSADMQLAYRLATHASPADASRQHSYFEDGRDPDEQLTLPAPMMAVLARLNDIHHSGCIIFEVTDLHLKLHSYYRLLDVRAETDFAALLAQVVALIPEITDQGVAGFMKLPHKNTRFFNSQAVQPDYFYPANPKVAVKSEG</sequence>
<proteinExistence type="predicted"/>
<dbReference type="PANTHER" id="PTHR24348">
    <property type="entry name" value="SERINE/THREONINE-PROTEIN KINASE UNC-51-RELATED"/>
    <property type="match status" value="1"/>
</dbReference>
<evidence type="ECO:0000313" key="7">
    <source>
        <dbReference type="EMBL" id="ART81872.1"/>
    </source>
</evidence>
<evidence type="ECO:0000256" key="1">
    <source>
        <dbReference type="ARBA" id="ARBA00022679"/>
    </source>
</evidence>
<evidence type="ECO:0000313" key="8">
    <source>
        <dbReference type="Proteomes" id="UP000243937"/>
    </source>
</evidence>
<dbReference type="SMART" id="SM00220">
    <property type="entry name" value="S_TKc"/>
    <property type="match status" value="1"/>
</dbReference>
<dbReference type="PROSITE" id="PS00107">
    <property type="entry name" value="PROTEIN_KINASE_ATP"/>
    <property type="match status" value="1"/>
</dbReference>
<dbReference type="InterPro" id="IPR008271">
    <property type="entry name" value="Ser/Thr_kinase_AS"/>
</dbReference>
<evidence type="ECO:0000256" key="5">
    <source>
        <dbReference type="PROSITE-ProRule" id="PRU10141"/>
    </source>
</evidence>
<dbReference type="Gene3D" id="3.30.200.20">
    <property type="entry name" value="Phosphorylase Kinase, domain 1"/>
    <property type="match status" value="1"/>
</dbReference>
<dbReference type="GO" id="GO:0005524">
    <property type="term" value="F:ATP binding"/>
    <property type="evidence" value="ECO:0007669"/>
    <property type="project" value="UniProtKB-UniRule"/>
</dbReference>
<dbReference type="InterPro" id="IPR000719">
    <property type="entry name" value="Prot_kinase_dom"/>
</dbReference>
<dbReference type="KEGG" id="opf:CBP31_03890"/>
<dbReference type="GO" id="GO:0004674">
    <property type="term" value="F:protein serine/threonine kinase activity"/>
    <property type="evidence" value="ECO:0007669"/>
    <property type="project" value="UniProtKB-KW"/>
</dbReference>
<dbReference type="OrthoDB" id="9801841at2"/>
<gene>
    <name evidence="7" type="ORF">CBP31_03890</name>
</gene>
<feature type="domain" description="Protein kinase" evidence="6">
    <location>
        <begin position="44"/>
        <end position="315"/>
    </location>
</feature>
<evidence type="ECO:0000259" key="6">
    <source>
        <dbReference type="PROSITE" id="PS50011"/>
    </source>
</evidence>
<protein>
    <submittedName>
        <fullName evidence="7">Serine/threonine protein kinase</fullName>
    </submittedName>
</protein>
<keyword evidence="3 7" id="KW-0418">Kinase</keyword>
<dbReference type="SUPFAM" id="SSF56112">
    <property type="entry name" value="Protein kinase-like (PK-like)"/>
    <property type="match status" value="1"/>
</dbReference>
<accession>A0A1Y0D2W9</accession>
<dbReference type="InterPro" id="IPR045269">
    <property type="entry name" value="Atg1-like"/>
</dbReference>
<keyword evidence="7" id="KW-0723">Serine/threonine-protein kinase</keyword>
<keyword evidence="4 5" id="KW-0067">ATP-binding</keyword>
<name>A0A1Y0D2W9_9GAMM</name>
<dbReference type="GO" id="GO:0005776">
    <property type="term" value="C:autophagosome"/>
    <property type="evidence" value="ECO:0007669"/>
    <property type="project" value="TreeGrafter"/>
</dbReference>
<organism evidence="7 8">
    <name type="scientific">Oceanisphaera profunda</name>
    <dbReference type="NCBI Taxonomy" id="1416627"/>
    <lineage>
        <taxon>Bacteria</taxon>
        <taxon>Pseudomonadati</taxon>
        <taxon>Pseudomonadota</taxon>
        <taxon>Gammaproteobacteria</taxon>
        <taxon>Aeromonadales</taxon>
        <taxon>Aeromonadaceae</taxon>
        <taxon>Oceanisphaera</taxon>
    </lineage>
</organism>
<feature type="binding site" evidence="5">
    <location>
        <position position="72"/>
    </location>
    <ligand>
        <name>ATP</name>
        <dbReference type="ChEBI" id="CHEBI:30616"/>
    </ligand>
</feature>
<keyword evidence="2 5" id="KW-0547">Nucleotide-binding</keyword>
<dbReference type="EMBL" id="CP021377">
    <property type="protein sequence ID" value="ART81872.1"/>
    <property type="molecule type" value="Genomic_DNA"/>
</dbReference>
<dbReference type="AlphaFoldDB" id="A0A1Y0D2W9"/>
<reference evidence="7 8" key="1">
    <citation type="journal article" date="2014" name="Int. J. Syst. Evol. Microbiol.">
        <title>Oceanisphaera profunda sp. nov., a marine bacterium isolated from deep-sea sediment, and emended description of the genus Oceanisphaera.</title>
        <authorList>
            <person name="Xu Z."/>
            <person name="Zhang X.Y."/>
            <person name="Su H.N."/>
            <person name="Yu Z.C."/>
            <person name="Liu C."/>
            <person name="Li H."/>
            <person name="Chen X.L."/>
            <person name="Song X.Y."/>
            <person name="Xie B.B."/>
            <person name="Qin Q.L."/>
            <person name="Zhou B.C."/>
            <person name="Shi M."/>
            <person name="Huang Y."/>
            <person name="Zhang Y.Z."/>
        </authorList>
    </citation>
    <scope>NUCLEOTIDE SEQUENCE [LARGE SCALE GENOMIC DNA]</scope>
    <source>
        <strain evidence="7 8">SM1222</strain>
    </source>
</reference>
<dbReference type="GO" id="GO:0005829">
    <property type="term" value="C:cytosol"/>
    <property type="evidence" value="ECO:0007669"/>
    <property type="project" value="TreeGrafter"/>
</dbReference>
<evidence type="ECO:0000256" key="4">
    <source>
        <dbReference type="ARBA" id="ARBA00022840"/>
    </source>
</evidence>
<dbReference type="Proteomes" id="UP000243937">
    <property type="component" value="Chromosome"/>
</dbReference>
<keyword evidence="8" id="KW-1185">Reference proteome</keyword>
<dbReference type="Gene3D" id="1.10.510.10">
    <property type="entry name" value="Transferase(Phosphotransferase) domain 1"/>
    <property type="match status" value="1"/>
</dbReference>
<dbReference type="PROSITE" id="PS50011">
    <property type="entry name" value="PROTEIN_KINASE_DOM"/>
    <property type="match status" value="1"/>
</dbReference>
<dbReference type="Pfam" id="PF00069">
    <property type="entry name" value="Pkinase"/>
    <property type="match status" value="1"/>
</dbReference>
<evidence type="ECO:0000256" key="3">
    <source>
        <dbReference type="ARBA" id="ARBA00022777"/>
    </source>
</evidence>
<dbReference type="PROSITE" id="PS00108">
    <property type="entry name" value="PROTEIN_KINASE_ST"/>
    <property type="match status" value="1"/>
</dbReference>